<dbReference type="AlphaFoldDB" id="A0A7M7ILG3"/>
<name>A0A7M7ILG3_APIME</name>
<proteinExistence type="predicted"/>
<keyword evidence="5" id="KW-1185">Reference proteome</keyword>
<feature type="region of interest" description="Disordered" evidence="1">
    <location>
        <begin position="118"/>
        <end position="202"/>
    </location>
</feature>
<dbReference type="Gene3D" id="3.10.20.90">
    <property type="entry name" value="Phosphatidylinositol 3-kinase Catalytic Subunit, Chain A, domain 1"/>
    <property type="match status" value="1"/>
</dbReference>
<dbReference type="Gene3D" id="2.30.29.30">
    <property type="entry name" value="Pleckstrin-homology domain (PH domain)/Phosphotyrosine-binding domain (PTB)"/>
    <property type="match status" value="1"/>
</dbReference>
<dbReference type="PROSITE" id="PS50003">
    <property type="entry name" value="PH_DOMAIN"/>
    <property type="match status" value="1"/>
</dbReference>
<dbReference type="CDD" id="cd01259">
    <property type="entry name" value="PH_APBB1IP"/>
    <property type="match status" value="1"/>
</dbReference>
<evidence type="ECO:0000259" key="2">
    <source>
        <dbReference type="PROSITE" id="PS50003"/>
    </source>
</evidence>
<dbReference type="SUPFAM" id="SSF50729">
    <property type="entry name" value="PH domain-like"/>
    <property type="match status" value="1"/>
</dbReference>
<feature type="compositionally biased region" description="Polar residues" evidence="1">
    <location>
        <begin position="189"/>
        <end position="200"/>
    </location>
</feature>
<dbReference type="KEGG" id="ame:100578818"/>
<accession>A0A7M7ILG3</accession>
<feature type="domain" description="PH" evidence="2">
    <location>
        <begin position="355"/>
        <end position="466"/>
    </location>
</feature>
<feature type="compositionally biased region" description="Low complexity" evidence="1">
    <location>
        <begin position="554"/>
        <end position="571"/>
    </location>
</feature>
<feature type="compositionally biased region" description="Pro residues" evidence="1">
    <location>
        <begin position="884"/>
        <end position="894"/>
    </location>
</feature>
<feature type="compositionally biased region" description="Low complexity" evidence="1">
    <location>
        <begin position="848"/>
        <end position="883"/>
    </location>
</feature>
<accession>A0A8B7KP37</accession>
<dbReference type="SUPFAM" id="SSF54236">
    <property type="entry name" value="Ubiquitin-like"/>
    <property type="match status" value="1"/>
</dbReference>
<evidence type="ECO:0000313" key="5">
    <source>
        <dbReference type="Proteomes" id="UP000005203"/>
    </source>
</evidence>
<feature type="compositionally biased region" description="Low complexity" evidence="1">
    <location>
        <begin position="623"/>
        <end position="635"/>
    </location>
</feature>
<feature type="compositionally biased region" description="Low complexity" evidence="1">
    <location>
        <begin position="896"/>
        <end position="907"/>
    </location>
</feature>
<sequence>MLCGTFRKKRRHPGDEYRLVRSNTMPRILSAKEGSLVTVRRTKSSRVAARSPHLRDLLHMGLDNVSSATLRPFNSDINTPRIDSYRFSMANLEDSQDVDLDAILGELCALERRCDGDIASTPAPDSQRQGRPNSTRITAGDNTDIGKNEGAMRTDSPDNDSAFSDTVSMLSSESSASSSGSGHKPPQTAMHTGPQQQSHQLMDAASRVKAEKIRLALEKMREASVQKLFIKAFTLDGSGKSLLVDEGMSVAHVCRLLADKNHVPMDPKWTVVEHLPDLFMERVYEDHELLVENLLLWTRDSKNKLLFVERPEKTQLFLTPERFLLGLSDRSCGEYDDHSRNILLEEFFSSSNVGVPEVEGPLYLKSDSKKGWKRYHFILRASGLYYWPKEKARTARDLVCLATFDVNQIYYGIGWKKKYKAPTDFCFAVKHPRLQQPKSTKYIKFLCAEDNASLERWMVGIRVAKYGRQLMENYRTLVDELAQEDLDMLAHARSCSVSSIAPPTQNQTQYNTTNENARQFTENSRHNAEVANARQYEDQRQSYNSEQRQSYNNDGRLSRASSSSSSGCLSDGAPSSCEVAFECGEFPTGTIKRKPSMNPKLPLTSITRQLKEVGETVRDEPDSCPSPTSSGSGTLTRRHSRRRSGTDSDGSGTLKRHHRSGNATPVSPVPPGTPVRERASPMGYNRSDNQESKTPTSPIPSCMMDSITSLPPPPSPSRVTEEAESDNEPLPPPPPEMFRSNLSLDSLPPPPAPGELPVCNTPELTGSSLSLASLPPPPSPLVGETGTIRRARPKQSASSSSSSMTPEGTPTHASSRPSSSNQQQMYSNPSSNSTIQNSQSYGSQNPQNAVHASNAVNSVSSPHSSYPGSSASTPTYAPTSPNFASPPPFVPPPAYGSQQQHGNGSSSLTRQNSKIESMYGGHQQHNAIQPIRPNPNMDTVRRSAMKQGSAAGHYAAPPYLAELKAASSPQPQRRVTIQEPPTSPKSKTGTGKKITFNLPPQQEPGSPALPQRKPMPPRRSDSTRLTSPKKLAASDQAPPGDFLKDLQRVMRKKWQVAQKCKLDSTTTPHEVLGFRDPPPAVADYRETNVSNWVQEHYGADNLYENVYATDPHAPVEYASSPARQSSVRFADENRSINIVNAIASKRRPPPPPPKRAETTHLTTTRAMH</sequence>
<dbReference type="SMART" id="SM00314">
    <property type="entry name" value="RA"/>
    <property type="match status" value="1"/>
</dbReference>
<feature type="compositionally biased region" description="Basic and acidic residues" evidence="1">
    <location>
        <begin position="144"/>
        <end position="156"/>
    </location>
</feature>
<dbReference type="PANTHER" id="PTHR11243">
    <property type="entry name" value="GROWTH FACTOR RECEPTOR-BOUND PROTEIN"/>
    <property type="match status" value="1"/>
</dbReference>
<feature type="compositionally biased region" description="Low complexity" evidence="1">
    <location>
        <begin position="168"/>
        <end position="181"/>
    </location>
</feature>
<dbReference type="InterPro" id="IPR011993">
    <property type="entry name" value="PH-like_dom_sf"/>
</dbReference>
<dbReference type="RefSeq" id="XP_016770996.2">
    <property type="nucleotide sequence ID" value="XM_016915507.2"/>
</dbReference>
<dbReference type="InterPro" id="IPR039665">
    <property type="entry name" value="PH_APBB1IP"/>
</dbReference>
<dbReference type="PANTHER" id="PTHR11243:SF23">
    <property type="entry name" value="LD06925P"/>
    <property type="match status" value="1"/>
</dbReference>
<dbReference type="InterPro" id="IPR029071">
    <property type="entry name" value="Ubiquitin-like_domsf"/>
</dbReference>
<reference evidence="4" key="1">
    <citation type="submission" date="2021-01" db="UniProtKB">
        <authorList>
            <consortium name="EnsemblMetazoa"/>
        </authorList>
    </citation>
    <scope>IDENTIFICATION</scope>
    <source>
        <strain evidence="4">DH4</strain>
    </source>
</reference>
<feature type="domain" description="Ras-associating" evidence="3">
    <location>
        <begin position="226"/>
        <end position="312"/>
    </location>
</feature>
<dbReference type="PROSITE" id="PS50200">
    <property type="entry name" value="RA"/>
    <property type="match status" value="1"/>
</dbReference>
<organism evidence="4">
    <name type="scientific">Apis mellifera</name>
    <name type="common">Honeybee</name>
    <dbReference type="NCBI Taxonomy" id="7460"/>
    <lineage>
        <taxon>Eukaryota</taxon>
        <taxon>Metazoa</taxon>
        <taxon>Ecdysozoa</taxon>
        <taxon>Arthropoda</taxon>
        <taxon>Hexapoda</taxon>
        <taxon>Insecta</taxon>
        <taxon>Pterygota</taxon>
        <taxon>Neoptera</taxon>
        <taxon>Endopterygota</taxon>
        <taxon>Hymenoptera</taxon>
        <taxon>Apocrita</taxon>
        <taxon>Aculeata</taxon>
        <taxon>Apoidea</taxon>
        <taxon>Anthophila</taxon>
        <taxon>Apidae</taxon>
        <taxon>Apis</taxon>
    </lineage>
</organism>
<protein>
    <submittedName>
        <fullName evidence="6">Ras-associated and pleckstrin homology domains-containing protein 1 isoform X1</fullName>
    </submittedName>
</protein>
<dbReference type="Pfam" id="PF00169">
    <property type="entry name" value="PH"/>
    <property type="match status" value="1"/>
</dbReference>
<dbReference type="SMART" id="SM00233">
    <property type="entry name" value="PH"/>
    <property type="match status" value="1"/>
</dbReference>
<dbReference type="Proteomes" id="UP000005203">
    <property type="component" value="Linkage group LG12"/>
</dbReference>
<dbReference type="Pfam" id="PF21989">
    <property type="entry name" value="RA_2"/>
    <property type="match status" value="1"/>
</dbReference>
<feature type="compositionally biased region" description="Polar residues" evidence="1">
    <location>
        <begin position="123"/>
        <end position="141"/>
    </location>
</feature>
<feature type="region of interest" description="Disordered" evidence="1">
    <location>
        <begin position="535"/>
        <end position="571"/>
    </location>
</feature>
<evidence type="ECO:0000313" key="6">
    <source>
        <dbReference type="RefSeq" id="XP_016770996.2"/>
    </source>
</evidence>
<dbReference type="GO" id="GO:0048699">
    <property type="term" value="P:generation of neurons"/>
    <property type="evidence" value="ECO:0007669"/>
    <property type="project" value="UniProtKB-ARBA"/>
</dbReference>
<dbReference type="InterPro" id="IPR039664">
    <property type="entry name" value="GRB/APBB1IP"/>
</dbReference>
<evidence type="ECO:0000313" key="4">
    <source>
        <dbReference type="EnsemblMetazoa" id="XP_016770996"/>
    </source>
</evidence>
<evidence type="ECO:0000259" key="3">
    <source>
        <dbReference type="PROSITE" id="PS50200"/>
    </source>
</evidence>
<dbReference type="OrthoDB" id="6235964at2759"/>
<gene>
    <name evidence="6" type="primary">LOC100578818</name>
</gene>
<dbReference type="CDD" id="cd16138">
    <property type="entry name" value="RA_MRL_MIG10"/>
    <property type="match status" value="1"/>
</dbReference>
<dbReference type="GO" id="GO:0007165">
    <property type="term" value="P:signal transduction"/>
    <property type="evidence" value="ECO:0007669"/>
    <property type="project" value="InterPro"/>
</dbReference>
<dbReference type="EnsemblMetazoa" id="XM_016915507">
    <property type="protein sequence ID" value="XP_016770996"/>
    <property type="gene ID" value="LOC100578818"/>
</dbReference>
<dbReference type="GO" id="GO:0071944">
    <property type="term" value="C:cell periphery"/>
    <property type="evidence" value="ECO:0007669"/>
    <property type="project" value="UniProtKB-ARBA"/>
</dbReference>
<feature type="compositionally biased region" description="Low complexity" evidence="1">
    <location>
        <begin position="984"/>
        <end position="993"/>
    </location>
</feature>
<dbReference type="InterPro" id="IPR000159">
    <property type="entry name" value="RA_dom"/>
</dbReference>
<dbReference type="InterPro" id="IPR001849">
    <property type="entry name" value="PH_domain"/>
</dbReference>
<dbReference type="GeneID" id="100578818"/>
<feature type="region of interest" description="Disordered" evidence="1">
    <location>
        <begin position="613"/>
        <end position="1043"/>
    </location>
</feature>
<feature type="compositionally biased region" description="Polar residues" evidence="1">
    <location>
        <begin position="804"/>
        <end position="847"/>
    </location>
</feature>
<evidence type="ECO:0000256" key="1">
    <source>
        <dbReference type="SAM" id="MobiDB-lite"/>
    </source>
</evidence>
<feature type="compositionally biased region" description="Polar residues" evidence="1">
    <location>
        <begin position="1159"/>
        <end position="1168"/>
    </location>
</feature>
<reference evidence="6" key="2">
    <citation type="submission" date="2025-04" db="UniProtKB">
        <authorList>
            <consortium name="RefSeq"/>
        </authorList>
    </citation>
    <scope>IDENTIFICATION</scope>
    <source>
        <strain evidence="6">DH4</strain>
        <tissue evidence="6">Whole body</tissue>
    </source>
</reference>
<feature type="region of interest" description="Disordered" evidence="1">
    <location>
        <begin position="1142"/>
        <end position="1168"/>
    </location>
</feature>
<feature type="compositionally biased region" description="Polar residues" evidence="1">
    <location>
        <begin position="541"/>
        <end position="553"/>
    </location>
</feature>